<evidence type="ECO:0000313" key="3">
    <source>
        <dbReference type="EMBL" id="VAW84429.1"/>
    </source>
</evidence>
<reference evidence="3" key="1">
    <citation type="submission" date="2018-06" db="EMBL/GenBank/DDBJ databases">
        <authorList>
            <person name="Zhirakovskaya E."/>
        </authorList>
    </citation>
    <scope>NUCLEOTIDE SEQUENCE</scope>
</reference>
<dbReference type="AlphaFoldDB" id="A0A3B0ZDU8"/>
<dbReference type="EMBL" id="UOFO01000045">
    <property type="protein sequence ID" value="VAW84429.1"/>
    <property type="molecule type" value="Genomic_DNA"/>
</dbReference>
<dbReference type="InterPro" id="IPR022606">
    <property type="entry name" value="DUF2914"/>
</dbReference>
<dbReference type="Pfam" id="PF11141">
    <property type="entry name" value="DUF2914"/>
    <property type="match status" value="1"/>
</dbReference>
<protein>
    <recommendedName>
        <fullName evidence="2">DUF2914 domain-containing protein</fullName>
    </recommendedName>
</protein>
<keyword evidence="1" id="KW-0812">Transmembrane</keyword>
<evidence type="ECO:0000256" key="1">
    <source>
        <dbReference type="SAM" id="Phobius"/>
    </source>
</evidence>
<feature type="domain" description="DUF2914" evidence="2">
    <location>
        <begin position="205"/>
        <end position="264"/>
    </location>
</feature>
<organism evidence="3">
    <name type="scientific">hydrothermal vent metagenome</name>
    <dbReference type="NCBI Taxonomy" id="652676"/>
    <lineage>
        <taxon>unclassified sequences</taxon>
        <taxon>metagenomes</taxon>
        <taxon>ecological metagenomes</taxon>
    </lineage>
</organism>
<keyword evidence="1" id="KW-0472">Membrane</keyword>
<feature type="transmembrane region" description="Helical" evidence="1">
    <location>
        <begin position="50"/>
        <end position="67"/>
    </location>
</feature>
<gene>
    <name evidence="3" type="ORF">MNBD_GAMMA16-2032</name>
</gene>
<evidence type="ECO:0000259" key="2">
    <source>
        <dbReference type="Pfam" id="PF11141"/>
    </source>
</evidence>
<keyword evidence="1" id="KW-1133">Transmembrane helix</keyword>
<sequence length="266" mass="29544">MSAKTLKIKISLGSANGAKQKNRAATNKTNNEINYTGTTPHLKSNQPFKLAAFLVISVVGVMSWLFFAPSSELQPETALIASAKDSTPAPIKQATVTLSNKIASPLTIIPIIATPIAETLAIDEKPLLAESEITLPRPTVTKAVVKEVDPISTEKIKTNNNIRRAQFTNGIIKREPVDNVDQLSASEKELKKLYYFTELRGLKGQTITHQWQHENNVVAEVEFKVRGNRWRVYSSKYLQSHKKGSWQVVVKDAKGNLLETSQFTYQ</sequence>
<accession>A0A3B0ZDU8</accession>
<proteinExistence type="predicted"/>
<name>A0A3B0ZDU8_9ZZZZ</name>